<sequence>MWTVENEHFTATVRASGGELVSLWHKQMRTERLWQPQAAVWNHTATQLFPVVGRLIHDGLWLDGQFWPLPAHGFLREQTFYCVEQSPDRLTLEACSTPQARKQWPRRWRVRLAFALDACGLTFQQTVINEDSRTLPYSAGWHPGFALPVASRSGWWVEFSPAVTGPFFTDNRTLKTDGSQRCVARFALTGTSFAAGAVYFGDCQHRVIRVRAPDGTLALTLETGEQPWLALWGVPGADLLCIEPLAGTTDAPDADGQTVNKRGMQHLPAGESQTFTVRLRFAVDA</sequence>
<dbReference type="Pfam" id="PF01263">
    <property type="entry name" value="Aldose_epim"/>
    <property type="match status" value="1"/>
</dbReference>
<dbReference type="InterPro" id="IPR014718">
    <property type="entry name" value="GH-type_carb-bd"/>
</dbReference>
<gene>
    <name evidence="1" type="ORF">OSH03_03290</name>
</gene>
<dbReference type="EMBL" id="JAPKNE010000001">
    <property type="protein sequence ID" value="MCX5572991.1"/>
    <property type="molecule type" value="Genomic_DNA"/>
</dbReference>
<dbReference type="RefSeq" id="WP_266178267.1">
    <property type="nucleotide sequence ID" value="NZ_JAPKNE010000001.1"/>
</dbReference>
<accession>A0ABT3VYH2</accession>
<name>A0ABT3VYH2_9ENTR</name>
<dbReference type="InterPro" id="IPR011013">
    <property type="entry name" value="Gal_mutarotase_sf_dom"/>
</dbReference>
<evidence type="ECO:0000313" key="1">
    <source>
        <dbReference type="EMBL" id="MCX5572991.1"/>
    </source>
</evidence>
<comment type="caution">
    <text evidence="1">The sequence shown here is derived from an EMBL/GenBank/DDBJ whole genome shotgun (WGS) entry which is preliminary data.</text>
</comment>
<keyword evidence="2" id="KW-1185">Reference proteome</keyword>
<dbReference type="Gene3D" id="2.70.98.10">
    <property type="match status" value="1"/>
</dbReference>
<protein>
    <submittedName>
        <fullName evidence="1">Aldose epimerase</fullName>
    </submittedName>
</protein>
<dbReference type="SUPFAM" id="SSF74650">
    <property type="entry name" value="Galactose mutarotase-like"/>
    <property type="match status" value="1"/>
</dbReference>
<organism evidence="1 2">
    <name type="scientific">Enterobacter nematophilus</name>
    <dbReference type="NCBI Taxonomy" id="2994648"/>
    <lineage>
        <taxon>Bacteria</taxon>
        <taxon>Pseudomonadati</taxon>
        <taxon>Pseudomonadota</taxon>
        <taxon>Gammaproteobacteria</taxon>
        <taxon>Enterobacterales</taxon>
        <taxon>Enterobacteriaceae</taxon>
        <taxon>Enterobacter</taxon>
    </lineage>
</organism>
<proteinExistence type="predicted"/>
<dbReference type="InterPro" id="IPR008183">
    <property type="entry name" value="Aldose_1/G6P_1-epimerase"/>
</dbReference>
<evidence type="ECO:0000313" key="2">
    <source>
        <dbReference type="Proteomes" id="UP001146015"/>
    </source>
</evidence>
<dbReference type="Proteomes" id="UP001146015">
    <property type="component" value="Unassembled WGS sequence"/>
</dbReference>
<reference evidence="1" key="1">
    <citation type="submission" date="2022-11" db="EMBL/GenBank/DDBJ databases">
        <title>Biodiversity and phylogenetic relationships of bacteria.</title>
        <authorList>
            <person name="Machado R.A.R."/>
            <person name="Bhat A."/>
            <person name="Loulou A."/>
            <person name="Kallel S."/>
        </authorList>
    </citation>
    <scope>NUCLEOTIDE SEQUENCE</scope>
    <source>
        <strain evidence="1">E-TC7</strain>
    </source>
</reference>